<evidence type="ECO:0000313" key="2">
    <source>
        <dbReference type="EMBL" id="KAF2459225.1"/>
    </source>
</evidence>
<dbReference type="Proteomes" id="UP000799766">
    <property type="component" value="Unassembled WGS sequence"/>
</dbReference>
<sequence>MQVKGLGSLRELVGSMWDSSTHISHQGDEYFQGSSRAVQFDGSPSSDSRGVSQKEKRKKKKKKGKEAKCVPVSPTQPGSWDHEPTNEATAGARSFRRPLLTDIAYAPPSSRQLTVGLPLSDAAIPGSVRRLTSPAWGKLRHKWLSSRISALAV</sequence>
<feature type="region of interest" description="Disordered" evidence="1">
    <location>
        <begin position="21"/>
        <end position="93"/>
    </location>
</feature>
<accession>A0A6A6P5D3</accession>
<dbReference type="AlphaFoldDB" id="A0A6A6P5D3"/>
<reference evidence="2" key="1">
    <citation type="journal article" date="2020" name="Stud. Mycol.">
        <title>101 Dothideomycetes genomes: a test case for predicting lifestyles and emergence of pathogens.</title>
        <authorList>
            <person name="Haridas S."/>
            <person name="Albert R."/>
            <person name="Binder M."/>
            <person name="Bloem J."/>
            <person name="Labutti K."/>
            <person name="Salamov A."/>
            <person name="Andreopoulos B."/>
            <person name="Baker S."/>
            <person name="Barry K."/>
            <person name="Bills G."/>
            <person name="Bluhm B."/>
            <person name="Cannon C."/>
            <person name="Castanera R."/>
            <person name="Culley D."/>
            <person name="Daum C."/>
            <person name="Ezra D."/>
            <person name="Gonzalez J."/>
            <person name="Henrissat B."/>
            <person name="Kuo A."/>
            <person name="Liang C."/>
            <person name="Lipzen A."/>
            <person name="Lutzoni F."/>
            <person name="Magnuson J."/>
            <person name="Mondo S."/>
            <person name="Nolan M."/>
            <person name="Ohm R."/>
            <person name="Pangilinan J."/>
            <person name="Park H.-J."/>
            <person name="Ramirez L."/>
            <person name="Alfaro M."/>
            <person name="Sun H."/>
            <person name="Tritt A."/>
            <person name="Yoshinaga Y."/>
            <person name="Zwiers L.-H."/>
            <person name="Turgeon B."/>
            <person name="Goodwin S."/>
            <person name="Spatafora J."/>
            <person name="Crous P."/>
            <person name="Grigoriev I."/>
        </authorList>
    </citation>
    <scope>NUCLEOTIDE SEQUENCE</scope>
    <source>
        <strain evidence="2">ATCC 16933</strain>
    </source>
</reference>
<evidence type="ECO:0000256" key="1">
    <source>
        <dbReference type="SAM" id="MobiDB-lite"/>
    </source>
</evidence>
<name>A0A6A6P5D3_9PEZI</name>
<feature type="compositionally biased region" description="Polar residues" evidence="1">
    <location>
        <begin position="32"/>
        <end position="51"/>
    </location>
</feature>
<protein>
    <submittedName>
        <fullName evidence="2">Uncharacterized protein</fullName>
    </submittedName>
</protein>
<evidence type="ECO:0000313" key="3">
    <source>
        <dbReference type="Proteomes" id="UP000799766"/>
    </source>
</evidence>
<dbReference type="EMBL" id="MU001676">
    <property type="protein sequence ID" value="KAF2459225.1"/>
    <property type="molecule type" value="Genomic_DNA"/>
</dbReference>
<keyword evidence="3" id="KW-1185">Reference proteome</keyword>
<proteinExistence type="predicted"/>
<organism evidence="2 3">
    <name type="scientific">Lineolata rhizophorae</name>
    <dbReference type="NCBI Taxonomy" id="578093"/>
    <lineage>
        <taxon>Eukaryota</taxon>
        <taxon>Fungi</taxon>
        <taxon>Dikarya</taxon>
        <taxon>Ascomycota</taxon>
        <taxon>Pezizomycotina</taxon>
        <taxon>Dothideomycetes</taxon>
        <taxon>Dothideomycetes incertae sedis</taxon>
        <taxon>Lineolatales</taxon>
        <taxon>Lineolataceae</taxon>
        <taxon>Lineolata</taxon>
    </lineage>
</organism>
<gene>
    <name evidence="2" type="ORF">BDY21DRAFT_340172</name>
</gene>
<feature type="compositionally biased region" description="Basic residues" evidence="1">
    <location>
        <begin position="55"/>
        <end position="65"/>
    </location>
</feature>